<dbReference type="Proteomes" id="UP000288429">
    <property type="component" value="Unassembled WGS sequence"/>
</dbReference>
<keyword evidence="5" id="KW-1185">Reference proteome</keyword>
<protein>
    <recommendedName>
        <fullName evidence="3">Xylanolytic transcriptional activator regulatory domain-containing protein</fullName>
    </recommendedName>
</protein>
<accession>A0A428U258</accession>
<dbReference type="InterPro" id="IPR050987">
    <property type="entry name" value="AtrR-like"/>
</dbReference>
<evidence type="ECO:0000313" key="4">
    <source>
        <dbReference type="EMBL" id="RSM08352.1"/>
    </source>
</evidence>
<evidence type="ECO:0000256" key="2">
    <source>
        <dbReference type="SAM" id="MobiDB-lite"/>
    </source>
</evidence>
<comment type="caution">
    <text evidence="4">The sequence shown here is derived from an EMBL/GenBank/DDBJ whole genome shotgun (WGS) entry which is preliminary data.</text>
</comment>
<dbReference type="PANTHER" id="PTHR46910:SF25">
    <property type="entry name" value="ABC-TRANSPORTER-REGULATING TRANSCRIPTION FACTOR"/>
    <property type="match status" value="1"/>
</dbReference>
<feature type="compositionally biased region" description="Acidic residues" evidence="2">
    <location>
        <begin position="42"/>
        <end position="53"/>
    </location>
</feature>
<dbReference type="EMBL" id="NIZV01000106">
    <property type="protein sequence ID" value="RSM08352.1"/>
    <property type="molecule type" value="Genomic_DNA"/>
</dbReference>
<dbReference type="PANTHER" id="PTHR46910">
    <property type="entry name" value="TRANSCRIPTION FACTOR PDR1"/>
    <property type="match status" value="1"/>
</dbReference>
<dbReference type="CDD" id="cd12148">
    <property type="entry name" value="fungal_TF_MHR"/>
    <property type="match status" value="1"/>
</dbReference>
<evidence type="ECO:0000259" key="3">
    <source>
        <dbReference type="Pfam" id="PF04082"/>
    </source>
</evidence>
<dbReference type="InterPro" id="IPR007219">
    <property type="entry name" value="XnlR_reg_dom"/>
</dbReference>
<sequence>MTEQPGFRTSRQYVERLEARLAKLESTLRLHDPVSDSLSREDLDEDDDVDCDSLSDTGDLRGNDNLISTENDPNQGSVATSSDDEIESHGGDETDTIQDLPPPTEYTQEGEYPPLARITSKLGEFARNVGEEIHRIRAHEDQGPYHSRVFAKLPMRPQFDSLVEPVVAELQQHGIIITDGSFLQRLDQQYLAGTDSCVDDPPRWTILNSLFAAAMLHRTTNESLTHISQTAWSYFKNAFSMFPQLITRGRDVSACEALLAMAAFMQCTADTQITLQLSAAASRLVQTLGLHRRGFYRSLDVPTAQRHQRVFWATYVLEVEMMDKYGCGSGLAHGETPVELPLVCSSSSCAKLGACKCSRLLRWTSELAIIQRRIHDKLNPEMPVYIDSDELSRVALSIKEQLLEWKNGLPEDMLMETSHHGNTATAVLFYSFHNSVIRVYMALIHLRAPDHSIGACRAPQTNSMAQKARDACTASARAMITIARNLASEPFYQQW</sequence>
<feature type="compositionally biased region" description="Basic and acidic residues" evidence="2">
    <location>
        <begin position="27"/>
        <end position="41"/>
    </location>
</feature>
<gene>
    <name evidence="4" type="ORF">CDV31_008164</name>
</gene>
<dbReference type="GO" id="GO:0006351">
    <property type="term" value="P:DNA-templated transcription"/>
    <property type="evidence" value="ECO:0007669"/>
    <property type="project" value="InterPro"/>
</dbReference>
<feature type="domain" description="Xylanolytic transcriptional activator regulatory" evidence="3">
    <location>
        <begin position="217"/>
        <end position="319"/>
    </location>
</feature>
<dbReference type="GO" id="GO:0008270">
    <property type="term" value="F:zinc ion binding"/>
    <property type="evidence" value="ECO:0007669"/>
    <property type="project" value="InterPro"/>
</dbReference>
<dbReference type="Pfam" id="PF04082">
    <property type="entry name" value="Fungal_trans"/>
    <property type="match status" value="1"/>
</dbReference>
<reference evidence="4 5" key="1">
    <citation type="submission" date="2017-06" db="EMBL/GenBank/DDBJ databases">
        <title>Cmopartive genomic analysis of Ambrosia Fusariam Clade fungi.</title>
        <authorList>
            <person name="Stajich J.E."/>
            <person name="Carrillo J."/>
            <person name="Kijimoto T."/>
            <person name="Eskalen A."/>
            <person name="O'Donnell K."/>
            <person name="Kasson M."/>
        </authorList>
    </citation>
    <scope>NUCLEOTIDE SEQUENCE [LARGE SCALE GENOMIC DNA]</scope>
    <source>
        <strain evidence="4 5">NRRL 20438</strain>
    </source>
</reference>
<proteinExistence type="predicted"/>
<organism evidence="4 5">
    <name type="scientific">Fusarium ambrosium</name>
    <dbReference type="NCBI Taxonomy" id="131363"/>
    <lineage>
        <taxon>Eukaryota</taxon>
        <taxon>Fungi</taxon>
        <taxon>Dikarya</taxon>
        <taxon>Ascomycota</taxon>
        <taxon>Pezizomycotina</taxon>
        <taxon>Sordariomycetes</taxon>
        <taxon>Hypocreomycetidae</taxon>
        <taxon>Hypocreales</taxon>
        <taxon>Nectriaceae</taxon>
        <taxon>Fusarium</taxon>
        <taxon>Fusarium solani species complex</taxon>
    </lineage>
</organism>
<dbReference type="GO" id="GO:0003700">
    <property type="term" value="F:DNA-binding transcription factor activity"/>
    <property type="evidence" value="ECO:0007669"/>
    <property type="project" value="InterPro"/>
</dbReference>
<keyword evidence="1" id="KW-0539">Nucleus</keyword>
<feature type="region of interest" description="Disordered" evidence="2">
    <location>
        <begin position="27"/>
        <end position="114"/>
    </location>
</feature>
<evidence type="ECO:0000256" key="1">
    <source>
        <dbReference type="ARBA" id="ARBA00023242"/>
    </source>
</evidence>
<name>A0A428U258_9HYPO</name>
<dbReference type="AlphaFoldDB" id="A0A428U258"/>
<feature type="compositionally biased region" description="Polar residues" evidence="2">
    <location>
        <begin position="65"/>
        <end position="81"/>
    </location>
</feature>
<dbReference type="GO" id="GO:0003677">
    <property type="term" value="F:DNA binding"/>
    <property type="evidence" value="ECO:0007669"/>
    <property type="project" value="InterPro"/>
</dbReference>
<evidence type="ECO:0000313" key="5">
    <source>
        <dbReference type="Proteomes" id="UP000288429"/>
    </source>
</evidence>